<dbReference type="Proteomes" id="UP001321473">
    <property type="component" value="Unassembled WGS sequence"/>
</dbReference>
<feature type="domain" description="Alpha-macroglobulin-like TED" evidence="3">
    <location>
        <begin position="8"/>
        <end position="123"/>
    </location>
</feature>
<evidence type="ECO:0000256" key="2">
    <source>
        <dbReference type="ARBA" id="ARBA00022966"/>
    </source>
</evidence>
<gene>
    <name evidence="4" type="ORF">V5799_017012</name>
</gene>
<reference evidence="4 5" key="1">
    <citation type="journal article" date="2023" name="Arcadia Sci">
        <title>De novo assembly of a long-read Amblyomma americanum tick genome.</title>
        <authorList>
            <person name="Chou S."/>
            <person name="Poskanzer K.E."/>
            <person name="Rollins M."/>
            <person name="Thuy-Boun P.S."/>
        </authorList>
    </citation>
    <scope>NUCLEOTIDE SEQUENCE [LARGE SCALE GENOMIC DNA]</scope>
    <source>
        <strain evidence="4">F_SG_1</strain>
        <tissue evidence="4">Salivary glands</tissue>
    </source>
</reference>
<dbReference type="PANTHER" id="PTHR11412:SF136">
    <property type="entry name" value="CD109 ANTIGEN"/>
    <property type="match status" value="1"/>
</dbReference>
<dbReference type="InterPro" id="IPR036595">
    <property type="entry name" value="A-macroglobulin_rcpt-bd_sf"/>
</dbReference>
<dbReference type="EMBL" id="JARKHS020007465">
    <property type="protein sequence ID" value="KAK8781647.1"/>
    <property type="molecule type" value="Genomic_DNA"/>
</dbReference>
<proteinExistence type="predicted"/>
<dbReference type="AlphaFoldDB" id="A0AAQ4F3G3"/>
<evidence type="ECO:0000259" key="3">
    <source>
        <dbReference type="Pfam" id="PF07678"/>
    </source>
</evidence>
<accession>A0AAQ4F3G3</accession>
<dbReference type="SUPFAM" id="SSF49410">
    <property type="entry name" value="Alpha-macroglobulin receptor domain"/>
    <property type="match status" value="1"/>
</dbReference>
<organism evidence="4 5">
    <name type="scientific">Amblyomma americanum</name>
    <name type="common">Lone star tick</name>
    <dbReference type="NCBI Taxonomy" id="6943"/>
    <lineage>
        <taxon>Eukaryota</taxon>
        <taxon>Metazoa</taxon>
        <taxon>Ecdysozoa</taxon>
        <taxon>Arthropoda</taxon>
        <taxon>Chelicerata</taxon>
        <taxon>Arachnida</taxon>
        <taxon>Acari</taxon>
        <taxon>Parasitiformes</taxon>
        <taxon>Ixodida</taxon>
        <taxon>Ixodoidea</taxon>
        <taxon>Ixodidae</taxon>
        <taxon>Amblyomminae</taxon>
        <taxon>Amblyomma</taxon>
    </lineage>
</organism>
<dbReference type="Gene3D" id="1.50.10.20">
    <property type="match status" value="1"/>
</dbReference>
<dbReference type="SUPFAM" id="SSF48239">
    <property type="entry name" value="Terpenoid cyclases/Protein prenyltransferases"/>
    <property type="match status" value="1"/>
</dbReference>
<evidence type="ECO:0000256" key="1">
    <source>
        <dbReference type="ARBA" id="ARBA00022729"/>
    </source>
</evidence>
<dbReference type="InterPro" id="IPR050473">
    <property type="entry name" value="A2M/Complement_sys"/>
</dbReference>
<dbReference type="Pfam" id="PF07678">
    <property type="entry name" value="TED_complement"/>
    <property type="match status" value="1"/>
</dbReference>
<dbReference type="Gene3D" id="2.60.40.690">
    <property type="entry name" value="Alpha-macroglobulin, receptor-binding domain"/>
    <property type="match status" value="1"/>
</dbReference>
<comment type="caution">
    <text evidence="4">The sequence shown here is derived from an EMBL/GenBank/DDBJ whole genome shotgun (WGS) entry which is preliminary data.</text>
</comment>
<protein>
    <recommendedName>
        <fullName evidence="3">Alpha-macroglobulin-like TED domain-containing protein</fullName>
    </recommendedName>
</protein>
<keyword evidence="1" id="KW-0732">Signal</keyword>
<dbReference type="PANTHER" id="PTHR11412">
    <property type="entry name" value="MACROGLOBULIN / COMPLEMENT"/>
    <property type="match status" value="1"/>
</dbReference>
<dbReference type="InterPro" id="IPR008930">
    <property type="entry name" value="Terpenoid_cyclase/PrenylTrfase"/>
</dbReference>
<keyword evidence="5" id="KW-1185">Reference proteome</keyword>
<name>A0AAQ4F3G3_AMBAM</name>
<evidence type="ECO:0000313" key="5">
    <source>
        <dbReference type="Proteomes" id="UP001321473"/>
    </source>
</evidence>
<keyword evidence="2" id="KW-0882">Thioester bond</keyword>
<evidence type="ECO:0000313" key="4">
    <source>
        <dbReference type="EMBL" id="KAK8781647.1"/>
    </source>
</evidence>
<sequence length="316" mass="34892">MFIEGRLKPNTSPYVLSLATYALSLGKNPAKNDALRWLRDILQGGNAVSSVTQHAGGGLYVSAGSEPLSVQATSYALMALLNAGGSRDNITAMVQWLNLRMNPSESLRYSQDTVVALQALSKYALYARDAATDLTCEVTLSGDRNFNRTLRITRDNAQQRNRIEIPDSSEKILIKVKGTGTATMYFVTNYYESPFGADLFCKFDLDITFTQHKVNVSKAFEGKRSLKEIYSMEVCARSLEKNLKGMVVLDVGLLTGFKPVSSDLDKVSIEPLSPAHRNHDKTSCTREACYILPFSCAYGQLCGTQWQPVVSSEKMH</sequence>
<dbReference type="InterPro" id="IPR011626">
    <property type="entry name" value="Alpha-macroglobulin_TED"/>
</dbReference>
<dbReference type="GO" id="GO:0005615">
    <property type="term" value="C:extracellular space"/>
    <property type="evidence" value="ECO:0007669"/>
    <property type="project" value="InterPro"/>
</dbReference>